<name>A0A0N4YFV5_NIPBR</name>
<dbReference type="EMBL" id="UYSL01021832">
    <property type="protein sequence ID" value="VDL79253.1"/>
    <property type="molecule type" value="Genomic_DNA"/>
</dbReference>
<evidence type="ECO:0000313" key="2">
    <source>
        <dbReference type="Proteomes" id="UP000271162"/>
    </source>
</evidence>
<dbReference type="WBParaSite" id="NBR_0001565801-mRNA-1">
    <property type="protein sequence ID" value="NBR_0001565801-mRNA-1"/>
    <property type="gene ID" value="NBR_0001565801"/>
</dbReference>
<keyword evidence="2" id="KW-1185">Reference proteome</keyword>
<dbReference type="AlphaFoldDB" id="A0A0N4YFV5"/>
<dbReference type="Proteomes" id="UP000271162">
    <property type="component" value="Unassembled WGS sequence"/>
</dbReference>
<proteinExistence type="predicted"/>
<reference evidence="1 2" key="2">
    <citation type="submission" date="2018-11" db="EMBL/GenBank/DDBJ databases">
        <authorList>
            <consortium name="Pathogen Informatics"/>
        </authorList>
    </citation>
    <scope>NUCLEOTIDE SEQUENCE [LARGE SCALE GENOMIC DNA]</scope>
</reference>
<evidence type="ECO:0000313" key="1">
    <source>
        <dbReference type="EMBL" id="VDL79253.1"/>
    </source>
</evidence>
<accession>A0A0N4YFV5</accession>
<organism evidence="3">
    <name type="scientific">Nippostrongylus brasiliensis</name>
    <name type="common">Rat hookworm</name>
    <dbReference type="NCBI Taxonomy" id="27835"/>
    <lineage>
        <taxon>Eukaryota</taxon>
        <taxon>Metazoa</taxon>
        <taxon>Ecdysozoa</taxon>
        <taxon>Nematoda</taxon>
        <taxon>Chromadorea</taxon>
        <taxon>Rhabditida</taxon>
        <taxon>Rhabditina</taxon>
        <taxon>Rhabditomorpha</taxon>
        <taxon>Strongyloidea</taxon>
        <taxon>Heligmosomidae</taxon>
        <taxon>Nippostrongylus</taxon>
    </lineage>
</organism>
<gene>
    <name evidence="1" type="ORF">NBR_LOCUS15659</name>
</gene>
<evidence type="ECO:0000313" key="3">
    <source>
        <dbReference type="WBParaSite" id="NBR_0001565801-mRNA-1"/>
    </source>
</evidence>
<sequence>MRRLTQSSSLRQPVAHLHPESDDRLVFLLNCHCFAIFDNPQFQQPSGLRVQKNVAIFDDHTSSLFDDAAVMSRRSDKPIAADSGVSVRFDQRRKAGRPGGVTTAEIVATDLAASMKQQR</sequence>
<reference evidence="3" key="1">
    <citation type="submission" date="2017-02" db="UniProtKB">
        <authorList>
            <consortium name="WormBaseParasite"/>
        </authorList>
    </citation>
    <scope>IDENTIFICATION</scope>
</reference>
<protein>
    <submittedName>
        <fullName evidence="3">Transposase</fullName>
    </submittedName>
</protein>